<dbReference type="EMBL" id="CP109831">
    <property type="protein sequence ID" value="UYU18039.1"/>
    <property type="molecule type" value="Genomic_DNA"/>
</dbReference>
<accession>A0AAX3E745</accession>
<feature type="compositionally biased region" description="Polar residues" evidence="1">
    <location>
        <begin position="24"/>
        <end position="35"/>
    </location>
</feature>
<protein>
    <submittedName>
        <fullName evidence="2">Uncharacterized protein</fullName>
    </submittedName>
</protein>
<dbReference type="Proteomes" id="UP001156196">
    <property type="component" value="Chromosome"/>
</dbReference>
<keyword evidence="3" id="KW-1185">Reference proteome</keyword>
<reference evidence="2" key="1">
    <citation type="submission" date="2022-10" db="EMBL/GenBank/DDBJ databases">
        <title>Complete genome of Methanoculleus submarinus DSM 15122.</title>
        <authorList>
            <person name="Chen S.-C."/>
            <person name="Lai S.-J."/>
            <person name="You Y.-T."/>
        </authorList>
    </citation>
    <scope>NUCLEOTIDE SEQUENCE</scope>
    <source>
        <strain evidence="2">DSM 15122</strain>
    </source>
</reference>
<evidence type="ECO:0000313" key="3">
    <source>
        <dbReference type="Proteomes" id="UP001156196"/>
    </source>
</evidence>
<gene>
    <name evidence="2" type="ORF">OH143_10065</name>
</gene>
<dbReference type="RefSeq" id="WP_081432587.1">
    <property type="nucleotide sequence ID" value="NZ_CP109831.1"/>
</dbReference>
<evidence type="ECO:0000313" key="2">
    <source>
        <dbReference type="EMBL" id="UYU18039.1"/>
    </source>
</evidence>
<dbReference type="GeneID" id="31759163"/>
<name>A0AAX3E745_9EURY</name>
<dbReference type="AlphaFoldDB" id="A0AAX3E745"/>
<evidence type="ECO:0000256" key="1">
    <source>
        <dbReference type="SAM" id="MobiDB-lite"/>
    </source>
</evidence>
<dbReference type="KEGG" id="msum:OH143_10065"/>
<sequence>MSTEGAIEEREARAVGVFEERFASGSSEAQGSTQAMAPESPAGNTFIRHGAKHYKASTGLVV</sequence>
<proteinExistence type="predicted"/>
<feature type="region of interest" description="Disordered" evidence="1">
    <location>
        <begin position="23"/>
        <end position="46"/>
    </location>
</feature>
<organism evidence="2 3">
    <name type="scientific">Methanoculleus submarinus</name>
    <dbReference type="NCBI Taxonomy" id="204050"/>
    <lineage>
        <taxon>Archaea</taxon>
        <taxon>Methanobacteriati</taxon>
        <taxon>Methanobacteriota</taxon>
        <taxon>Stenosarchaea group</taxon>
        <taxon>Methanomicrobia</taxon>
        <taxon>Methanomicrobiales</taxon>
        <taxon>Methanomicrobiaceae</taxon>
        <taxon>Methanoculleus</taxon>
    </lineage>
</organism>